<dbReference type="PANTHER" id="PTHR48050:SF13">
    <property type="entry name" value="STEROL 3-BETA-GLUCOSYLTRANSFERASE UGT80A2"/>
    <property type="match status" value="1"/>
</dbReference>
<proteinExistence type="predicted"/>
<name>A0A1G5I0I7_9RHOB</name>
<dbReference type="SUPFAM" id="SSF53756">
    <property type="entry name" value="UDP-Glycosyltransferase/glycogen phosphorylase"/>
    <property type="match status" value="1"/>
</dbReference>
<dbReference type="RefSeq" id="WP_090744576.1">
    <property type="nucleotide sequence ID" value="NZ_FMVT01000007.1"/>
</dbReference>
<evidence type="ECO:0000313" key="2">
    <source>
        <dbReference type="EMBL" id="SCY69239.1"/>
    </source>
</evidence>
<keyword evidence="2" id="KW-0808">Transferase</keyword>
<protein>
    <submittedName>
        <fullName evidence="2">Zeaxanthin glucosyltransferase</fullName>
    </submittedName>
</protein>
<organism evidence="2 3">
    <name type="scientific">Paracoccus tibetensis</name>
    <dbReference type="NCBI Taxonomy" id="336292"/>
    <lineage>
        <taxon>Bacteria</taxon>
        <taxon>Pseudomonadati</taxon>
        <taxon>Pseudomonadota</taxon>
        <taxon>Alphaproteobacteria</taxon>
        <taxon>Rhodobacterales</taxon>
        <taxon>Paracoccaceae</taxon>
        <taxon>Paracoccus</taxon>
    </lineage>
</organism>
<evidence type="ECO:0000259" key="1">
    <source>
        <dbReference type="Pfam" id="PF06722"/>
    </source>
</evidence>
<reference evidence="2 3" key="1">
    <citation type="submission" date="2016-10" db="EMBL/GenBank/DDBJ databases">
        <authorList>
            <person name="de Groot N.N."/>
        </authorList>
    </citation>
    <scope>NUCLEOTIDE SEQUENCE [LARGE SCALE GENOMIC DNA]</scope>
    <source>
        <strain evidence="2 3">CGMCC 1.8925</strain>
    </source>
</reference>
<dbReference type="AlphaFoldDB" id="A0A1G5I0I7"/>
<accession>A0A1G5I0I7</accession>
<dbReference type="InterPro" id="IPR002213">
    <property type="entry name" value="UDP_glucos_trans"/>
</dbReference>
<dbReference type="Pfam" id="PF06722">
    <property type="entry name" value="EryCIII-like_C"/>
    <property type="match status" value="1"/>
</dbReference>
<dbReference type="GO" id="GO:0017000">
    <property type="term" value="P:antibiotic biosynthetic process"/>
    <property type="evidence" value="ECO:0007669"/>
    <property type="project" value="UniProtKB-ARBA"/>
</dbReference>
<sequence length="402" mass="42328">MARIAFCLPAMRGHLGAHAPLAREMARRGHEVVLLGSRALPPLVQGLPVRAMDWTEPQLSGAGLARTLWATAAATRGVVRHAPAALAALAPDLAVTDHAEPGYALAAEAAGIRRITLTPGLPILRNDAVPPPFLPWPFDPSEAGRGRNRGGWKVSGALMALQNRALAQGCRQHGLAPRAGIDDWSADVPELRQMIPALDFPQDWPANAVPLGPLRDDPRAGLPPLPDQPVIFASLGTLAGRRKRLLHAICAAAAPLDVTLILTHAGALTSAEIAALPGRPLVRDLWPQTAVLARASVCITHAGLNTVLDCIAAGVPMLAMPLAFEQPGIGARIAHHGIGLTLPPRQRDVAAIRAALTRLLGERAFRDNLSRPRAELRAAGGVRRGADLIEKMIRGRAAGDAA</sequence>
<keyword evidence="3" id="KW-1185">Reference proteome</keyword>
<dbReference type="InterPro" id="IPR050426">
    <property type="entry name" value="Glycosyltransferase_28"/>
</dbReference>
<gene>
    <name evidence="2" type="ORF">SAMN05660710_02410</name>
</gene>
<evidence type="ECO:0000313" key="3">
    <source>
        <dbReference type="Proteomes" id="UP000199502"/>
    </source>
</evidence>
<dbReference type="Gene3D" id="3.40.50.2000">
    <property type="entry name" value="Glycogen Phosphorylase B"/>
    <property type="match status" value="2"/>
</dbReference>
<dbReference type="STRING" id="336292.SAMN05660710_02410"/>
<dbReference type="InterPro" id="IPR010610">
    <property type="entry name" value="EryCIII-like_C"/>
</dbReference>
<dbReference type="GO" id="GO:0008194">
    <property type="term" value="F:UDP-glycosyltransferase activity"/>
    <property type="evidence" value="ECO:0007669"/>
    <property type="project" value="InterPro"/>
</dbReference>
<feature type="domain" description="Erythromycin biosynthesis protein CIII-like C-terminal" evidence="1">
    <location>
        <begin position="251"/>
        <end position="377"/>
    </location>
</feature>
<dbReference type="PANTHER" id="PTHR48050">
    <property type="entry name" value="STEROL 3-BETA-GLUCOSYLTRANSFERASE"/>
    <property type="match status" value="1"/>
</dbReference>
<dbReference type="EMBL" id="FMVT01000007">
    <property type="protein sequence ID" value="SCY69239.1"/>
    <property type="molecule type" value="Genomic_DNA"/>
</dbReference>
<dbReference type="CDD" id="cd03784">
    <property type="entry name" value="GT1_Gtf-like"/>
    <property type="match status" value="1"/>
</dbReference>
<dbReference type="Proteomes" id="UP000199502">
    <property type="component" value="Unassembled WGS sequence"/>
</dbReference>
<dbReference type="GO" id="GO:0016758">
    <property type="term" value="F:hexosyltransferase activity"/>
    <property type="evidence" value="ECO:0007669"/>
    <property type="project" value="UniProtKB-ARBA"/>
</dbReference>
<dbReference type="OrthoDB" id="139086at2"/>